<dbReference type="InterPro" id="IPR011050">
    <property type="entry name" value="Pectin_lyase_fold/virulence"/>
</dbReference>
<comment type="caution">
    <text evidence="7">The sequence shown here is derived from an EMBL/GenBank/DDBJ whole genome shotgun (WGS) entry which is preliminary data.</text>
</comment>
<dbReference type="SMART" id="SM00710">
    <property type="entry name" value="PbH1"/>
    <property type="match status" value="4"/>
</dbReference>
<evidence type="ECO:0000313" key="7">
    <source>
        <dbReference type="EMBL" id="MFD1611326.1"/>
    </source>
</evidence>
<dbReference type="PANTHER" id="PTHR31339">
    <property type="entry name" value="PECTIN LYASE-RELATED"/>
    <property type="match status" value="1"/>
</dbReference>
<evidence type="ECO:0000256" key="1">
    <source>
        <dbReference type="ARBA" id="ARBA00008834"/>
    </source>
</evidence>
<dbReference type="InterPro" id="IPR000743">
    <property type="entry name" value="Glyco_hydro_28"/>
</dbReference>
<dbReference type="PANTHER" id="PTHR31339:SF9">
    <property type="entry name" value="PLASMIN AND FIBRONECTIN-BINDING PROTEIN A"/>
    <property type="match status" value="1"/>
</dbReference>
<gene>
    <name evidence="7" type="ORF">ACFSCW_05865</name>
</gene>
<keyword evidence="6" id="KW-0732">Signal</keyword>
<evidence type="ECO:0000256" key="3">
    <source>
        <dbReference type="ARBA" id="ARBA00023295"/>
    </source>
</evidence>
<dbReference type="InterPro" id="IPR012334">
    <property type="entry name" value="Pectin_lyas_fold"/>
</dbReference>
<dbReference type="SUPFAM" id="SSF51126">
    <property type="entry name" value="Pectin lyase-like"/>
    <property type="match status" value="1"/>
</dbReference>
<keyword evidence="2 4" id="KW-0378">Hydrolase</keyword>
<dbReference type="InterPro" id="IPR051801">
    <property type="entry name" value="GH28_Enzymes"/>
</dbReference>
<protein>
    <submittedName>
        <fullName evidence="7">Glycoside hydrolase family 28 protein</fullName>
        <ecNumber evidence="7">3.2.1.-</ecNumber>
    </submittedName>
</protein>
<dbReference type="GO" id="GO:0016798">
    <property type="term" value="F:hydrolase activity, acting on glycosyl bonds"/>
    <property type="evidence" value="ECO:0007669"/>
    <property type="project" value="UniProtKB-KW"/>
</dbReference>
<keyword evidence="3 4" id="KW-0326">Glycosidase</keyword>
<feature type="chain" id="PRO_5045733084" evidence="6">
    <location>
        <begin position="18"/>
        <end position="474"/>
    </location>
</feature>
<dbReference type="EMBL" id="JBHUDY010000001">
    <property type="protein sequence ID" value="MFD1611326.1"/>
    <property type="molecule type" value="Genomic_DNA"/>
</dbReference>
<sequence length="474" mass="50055">MTMIAALLLGAAGQAAAPCDPRQFGAVGDGKTLATASIQRAIDACASRGGGVVLLAGGTFLSGTLVLKDNVTLRIAPGATLLASSRIEDFTPYPAEDVPKIAIDGSTQNKGNGPYHLIHADNARAIAIDGGGTIRGNGYGYWDADPDKVYVSRRPRPSPLIEFVASRDIRIENITIRDAPGWTIHPLDSEDIVIRRVGIFNDGHGPNTDAIDVDSSRNVIVADSQIEAGDDCVVLKTTGRRGAPVGPTENVVVTGIRCSSDDQGIKIGTESLGDFRNIRVTDSLIYHAPSIYRSPTAAVSMSMVDGATFENVVVSNIVIRDAATPLFLRLGNRGRGQASPTPGTLRNVVFSNIVATGGSLASSITGLPGHPIRSVTLRNIDIAMKGGGEATAIRVPEAERDYPHAPMFGPLPAHSLYIRHVAGLTLRNVRLRTERPDGRPAIILDDVSGLDADRASARSLPKDQQGKPRDPSRP</sequence>
<organism evidence="7 8">
    <name type="scientific">Sphingomonas tabacisoli</name>
    <dbReference type="NCBI Taxonomy" id="2249466"/>
    <lineage>
        <taxon>Bacteria</taxon>
        <taxon>Pseudomonadati</taxon>
        <taxon>Pseudomonadota</taxon>
        <taxon>Alphaproteobacteria</taxon>
        <taxon>Sphingomonadales</taxon>
        <taxon>Sphingomonadaceae</taxon>
        <taxon>Sphingomonas</taxon>
    </lineage>
</organism>
<evidence type="ECO:0000256" key="2">
    <source>
        <dbReference type="ARBA" id="ARBA00022801"/>
    </source>
</evidence>
<name>A0ABW4I1L5_9SPHN</name>
<dbReference type="Proteomes" id="UP001597115">
    <property type="component" value="Unassembled WGS sequence"/>
</dbReference>
<keyword evidence="8" id="KW-1185">Reference proteome</keyword>
<dbReference type="InterPro" id="IPR006626">
    <property type="entry name" value="PbH1"/>
</dbReference>
<dbReference type="EC" id="3.2.1.-" evidence="7"/>
<evidence type="ECO:0000256" key="5">
    <source>
        <dbReference type="SAM" id="MobiDB-lite"/>
    </source>
</evidence>
<evidence type="ECO:0000313" key="8">
    <source>
        <dbReference type="Proteomes" id="UP001597115"/>
    </source>
</evidence>
<comment type="similarity">
    <text evidence="1 4">Belongs to the glycosyl hydrolase 28 family.</text>
</comment>
<evidence type="ECO:0000256" key="6">
    <source>
        <dbReference type="SAM" id="SignalP"/>
    </source>
</evidence>
<evidence type="ECO:0000256" key="4">
    <source>
        <dbReference type="RuleBase" id="RU361169"/>
    </source>
</evidence>
<dbReference type="RefSeq" id="WP_380887837.1">
    <property type="nucleotide sequence ID" value="NZ_JBHUDY010000001.1"/>
</dbReference>
<reference evidence="8" key="1">
    <citation type="journal article" date="2019" name="Int. J. Syst. Evol. Microbiol.">
        <title>The Global Catalogue of Microorganisms (GCM) 10K type strain sequencing project: providing services to taxonomists for standard genome sequencing and annotation.</title>
        <authorList>
            <consortium name="The Broad Institute Genomics Platform"/>
            <consortium name="The Broad Institute Genome Sequencing Center for Infectious Disease"/>
            <person name="Wu L."/>
            <person name="Ma J."/>
        </authorList>
    </citation>
    <scope>NUCLEOTIDE SEQUENCE [LARGE SCALE GENOMIC DNA]</scope>
    <source>
        <strain evidence="8">CGMCC 1.16275</strain>
    </source>
</reference>
<dbReference type="Gene3D" id="2.160.20.10">
    <property type="entry name" value="Single-stranded right-handed beta-helix, Pectin lyase-like"/>
    <property type="match status" value="1"/>
</dbReference>
<dbReference type="Pfam" id="PF00295">
    <property type="entry name" value="Glyco_hydro_28"/>
    <property type="match status" value="1"/>
</dbReference>
<accession>A0ABW4I1L5</accession>
<feature type="region of interest" description="Disordered" evidence="5">
    <location>
        <begin position="453"/>
        <end position="474"/>
    </location>
</feature>
<proteinExistence type="inferred from homology"/>
<feature type="signal peptide" evidence="6">
    <location>
        <begin position="1"/>
        <end position="17"/>
    </location>
</feature>